<feature type="transmembrane region" description="Helical" evidence="1">
    <location>
        <begin position="38"/>
        <end position="56"/>
    </location>
</feature>
<feature type="transmembrane region" description="Helical" evidence="1">
    <location>
        <begin position="91"/>
        <end position="109"/>
    </location>
</feature>
<protein>
    <submittedName>
        <fullName evidence="2">Sporulation factor SpoIIGA</fullName>
    </submittedName>
</protein>
<organism evidence="2 3">
    <name type="scientific">Eisenbergiella tayi</name>
    <dbReference type="NCBI Taxonomy" id="1432052"/>
    <lineage>
        <taxon>Bacteria</taxon>
        <taxon>Bacillati</taxon>
        <taxon>Bacillota</taxon>
        <taxon>Clostridia</taxon>
        <taxon>Lachnospirales</taxon>
        <taxon>Lachnospiraceae</taxon>
        <taxon>Eisenbergiella</taxon>
    </lineage>
</organism>
<keyword evidence="1" id="KW-0812">Transmembrane</keyword>
<evidence type="ECO:0000313" key="3">
    <source>
        <dbReference type="Proteomes" id="UP000094067"/>
    </source>
</evidence>
<dbReference type="RefSeq" id="WP_069154316.1">
    <property type="nucleotide sequence ID" value="NZ_MCGH01000003.1"/>
</dbReference>
<sequence>MRYVVYIDRLFLLQFVQSCILLLLTRAFLHSAAALKRIVFASTAGALLFCMILLLPDAGRRMKILLFACSSLVTLGMAFRIRTLQHFCKAVILYHGAAFLLAGALNALYGAFGRAPFMDTIQASACAAAIGVTVLCVLRWEKIKREEIVITVILEEGSVQVTLKALIDSGNSLYDPISGKPVCVVEREALEGKIPLDIPEKFRLIPYHSIGKKHGMMQAVEIEKLKVKKDGQELIVEKALLGLYENKVTAHGGYQMILHPALFENRRNGHDIKSRNTRKNAV</sequence>
<accession>A0A1E3A771</accession>
<feature type="transmembrane region" description="Helical" evidence="1">
    <location>
        <begin position="121"/>
        <end position="140"/>
    </location>
</feature>
<proteinExistence type="predicted"/>
<dbReference type="GO" id="GO:0004190">
    <property type="term" value="F:aspartic-type endopeptidase activity"/>
    <property type="evidence" value="ECO:0007669"/>
    <property type="project" value="InterPro"/>
</dbReference>
<dbReference type="PATRIC" id="fig|1432052.4.peg.5403"/>
<feature type="transmembrane region" description="Helical" evidence="1">
    <location>
        <begin position="12"/>
        <end position="29"/>
    </location>
</feature>
<dbReference type="EMBL" id="MCGH01000003">
    <property type="protein sequence ID" value="ODM04066.1"/>
    <property type="molecule type" value="Genomic_DNA"/>
</dbReference>
<dbReference type="GO" id="GO:0030436">
    <property type="term" value="P:asexual sporulation"/>
    <property type="evidence" value="ECO:0007669"/>
    <property type="project" value="InterPro"/>
</dbReference>
<evidence type="ECO:0000313" key="2">
    <source>
        <dbReference type="EMBL" id="ODM04066.1"/>
    </source>
</evidence>
<keyword evidence="1" id="KW-0472">Membrane</keyword>
<evidence type="ECO:0000256" key="1">
    <source>
        <dbReference type="SAM" id="Phobius"/>
    </source>
</evidence>
<dbReference type="Proteomes" id="UP000094067">
    <property type="component" value="Unassembled WGS sequence"/>
</dbReference>
<dbReference type="InterPro" id="IPR005081">
    <property type="entry name" value="SpoIIGA"/>
</dbReference>
<dbReference type="GO" id="GO:0006508">
    <property type="term" value="P:proteolysis"/>
    <property type="evidence" value="ECO:0007669"/>
    <property type="project" value="InterPro"/>
</dbReference>
<gene>
    <name evidence="2" type="ORF">BEI61_04870</name>
</gene>
<reference evidence="2 3" key="1">
    <citation type="submission" date="2016-07" db="EMBL/GenBank/DDBJ databases">
        <title>Characterization of isolates of Eisenbergiella tayi derived from blood cultures, using whole genome sequencing.</title>
        <authorList>
            <person name="Burdz T."/>
            <person name="Wiebe D."/>
            <person name="Huynh C."/>
            <person name="Bernard K."/>
        </authorList>
    </citation>
    <scope>NUCLEOTIDE SEQUENCE [LARGE SCALE GENOMIC DNA]</scope>
    <source>
        <strain evidence="2 3">NML 110608</strain>
    </source>
</reference>
<keyword evidence="1" id="KW-1133">Transmembrane helix</keyword>
<comment type="caution">
    <text evidence="2">The sequence shown here is derived from an EMBL/GenBank/DDBJ whole genome shotgun (WGS) entry which is preliminary data.</text>
</comment>
<name>A0A1E3A771_9FIRM</name>
<dbReference type="Pfam" id="PF03419">
    <property type="entry name" value="Peptidase_U4"/>
    <property type="match status" value="1"/>
</dbReference>
<dbReference type="AlphaFoldDB" id="A0A1E3A771"/>
<feature type="transmembrane region" description="Helical" evidence="1">
    <location>
        <begin position="62"/>
        <end position="79"/>
    </location>
</feature>